<reference evidence="3 4" key="1">
    <citation type="submission" date="2019-08" db="EMBL/GenBank/DDBJ databases">
        <authorList>
            <person name="Liang Q."/>
        </authorList>
    </citation>
    <scope>NUCLEOTIDE SEQUENCE [LARGE SCALE GENOMIC DNA]</scope>
    <source>
        <strain evidence="3 4">V1718</strain>
    </source>
</reference>
<dbReference type="KEGG" id="bbae:FRD01_18165"/>
<sequence>MSGSYLGQVRALRRTAQAGVGAFGLSGKLSFIHHGENTTWRLKGNDGEFLIRIHRPGYQTESTIRSELLWLLALNASGIGAPVPQMSVDGDWIAKSSGPAQEERIITCTQWVKGRMMGRRVTDDMFRATGRTLATLHEQAAGFEPPEGFERKVLDMDGLFGDEPVMGGSLELVPAELRNLFEDTQEALRSRIALHGKTPSTFSLIHADLHYRNVVFQGSGTEVKALPIDFDDAAFGYLAYDLAVTLGPLERFYPDVNSRELVLEGYRSERELIPEIEAMIDHFGVVRMMTITLWVLGRHDHPHFVKRAPAQLEDARRVFLKYKDKNLG</sequence>
<dbReference type="GO" id="GO:0019202">
    <property type="term" value="F:amino acid kinase activity"/>
    <property type="evidence" value="ECO:0007669"/>
    <property type="project" value="TreeGrafter"/>
</dbReference>
<accession>A0A5B8XU26</accession>
<keyword evidence="4" id="KW-1185">Reference proteome</keyword>
<dbReference type="Pfam" id="PF01636">
    <property type="entry name" value="APH"/>
    <property type="match status" value="1"/>
</dbReference>
<dbReference type="Gene3D" id="1.20.1270.170">
    <property type="match status" value="1"/>
</dbReference>
<dbReference type="Proteomes" id="UP000321595">
    <property type="component" value="Chromosome"/>
</dbReference>
<organism evidence="3 4">
    <name type="scientific">Microvenator marinus</name>
    <dbReference type="NCBI Taxonomy" id="2600177"/>
    <lineage>
        <taxon>Bacteria</taxon>
        <taxon>Deltaproteobacteria</taxon>
        <taxon>Bradymonadales</taxon>
        <taxon>Microvenatoraceae</taxon>
        <taxon>Microvenator</taxon>
    </lineage>
</organism>
<dbReference type="InterPro" id="IPR011009">
    <property type="entry name" value="Kinase-like_dom_sf"/>
</dbReference>
<evidence type="ECO:0000259" key="2">
    <source>
        <dbReference type="Pfam" id="PF01636"/>
    </source>
</evidence>
<gene>
    <name evidence="3" type="ORF">FRD01_18165</name>
</gene>
<evidence type="ECO:0000313" key="3">
    <source>
        <dbReference type="EMBL" id="QED29130.1"/>
    </source>
</evidence>
<protein>
    <submittedName>
        <fullName evidence="3">Phosphotransferase</fullName>
    </submittedName>
</protein>
<evidence type="ECO:0000256" key="1">
    <source>
        <dbReference type="ARBA" id="ARBA00038240"/>
    </source>
</evidence>
<dbReference type="Gene3D" id="3.30.200.70">
    <property type="match status" value="1"/>
</dbReference>
<dbReference type="InterPro" id="IPR050249">
    <property type="entry name" value="Pseudomonas-type_ThrB"/>
</dbReference>
<dbReference type="InterPro" id="IPR002575">
    <property type="entry name" value="Aminoglycoside_PTrfase"/>
</dbReference>
<dbReference type="AlphaFoldDB" id="A0A5B8XU26"/>
<dbReference type="PANTHER" id="PTHR21064:SF6">
    <property type="entry name" value="AMINOGLYCOSIDE PHOSPHOTRANSFERASE DOMAIN-CONTAINING PROTEIN"/>
    <property type="match status" value="1"/>
</dbReference>
<feature type="domain" description="Aminoglycoside phosphotransferase" evidence="2">
    <location>
        <begin position="36"/>
        <end position="255"/>
    </location>
</feature>
<keyword evidence="3" id="KW-0808">Transferase</keyword>
<dbReference type="Gene3D" id="1.10.510.10">
    <property type="entry name" value="Transferase(Phosphotransferase) domain 1"/>
    <property type="match status" value="1"/>
</dbReference>
<proteinExistence type="inferred from homology"/>
<dbReference type="PANTHER" id="PTHR21064">
    <property type="entry name" value="AMINOGLYCOSIDE PHOSPHOTRANSFERASE DOMAIN-CONTAINING PROTEIN-RELATED"/>
    <property type="match status" value="1"/>
</dbReference>
<name>A0A5B8XU26_9DELT</name>
<dbReference type="OrthoDB" id="241498at2"/>
<comment type="similarity">
    <text evidence="1">Belongs to the pseudomonas-type ThrB family.</text>
</comment>
<dbReference type="SUPFAM" id="SSF56112">
    <property type="entry name" value="Protein kinase-like (PK-like)"/>
    <property type="match status" value="1"/>
</dbReference>
<evidence type="ECO:0000313" key="4">
    <source>
        <dbReference type="Proteomes" id="UP000321595"/>
    </source>
</evidence>
<dbReference type="RefSeq" id="WP_146962204.1">
    <property type="nucleotide sequence ID" value="NZ_CP042467.1"/>
</dbReference>
<dbReference type="EMBL" id="CP042467">
    <property type="protein sequence ID" value="QED29130.1"/>
    <property type="molecule type" value="Genomic_DNA"/>
</dbReference>